<feature type="region of interest" description="Disordered" evidence="1">
    <location>
        <begin position="1"/>
        <end position="59"/>
    </location>
</feature>
<accession>A0ABX5VQT2</accession>
<dbReference type="NCBIfam" id="NF033537">
    <property type="entry name" value="lasso_biosyn_B2"/>
    <property type="match status" value="1"/>
</dbReference>
<dbReference type="InterPro" id="IPR032708">
    <property type="entry name" value="McjB_C"/>
</dbReference>
<dbReference type="InterPro" id="IPR053521">
    <property type="entry name" value="McjB-like"/>
</dbReference>
<evidence type="ECO:0000313" key="4">
    <source>
        <dbReference type="Proteomes" id="UP000313948"/>
    </source>
</evidence>
<gene>
    <name evidence="3" type="ORF">FE251_13060</name>
</gene>
<reference evidence="3 4" key="1">
    <citation type="submission" date="2019-05" db="EMBL/GenBank/DDBJ databases">
        <title>Georgenia *** sp. nov., and Georgenia *** sp. nov., isolated from the intestinal contents of plateau pika (Ochotona curzoniae) in the Qinghai-Tibet plateau of China.</title>
        <authorList>
            <person name="Tian Z."/>
        </authorList>
    </citation>
    <scope>NUCLEOTIDE SEQUENCE [LARGE SCALE GENOMIC DNA]</scope>
    <source>
        <strain evidence="3 4">Z294</strain>
    </source>
</reference>
<feature type="domain" description="Microcin J25-processing protein McjB C-terminal" evidence="2">
    <location>
        <begin position="107"/>
        <end position="207"/>
    </location>
</feature>
<dbReference type="EMBL" id="CP040899">
    <property type="protein sequence ID" value="QDB80837.1"/>
    <property type="molecule type" value="Genomic_DNA"/>
</dbReference>
<name>A0ABX5VQT2_9MICO</name>
<proteinExistence type="predicted"/>
<feature type="compositionally biased region" description="Pro residues" evidence="1">
    <location>
        <begin position="35"/>
        <end position="46"/>
    </location>
</feature>
<dbReference type="Pfam" id="PF13471">
    <property type="entry name" value="Transglut_core3"/>
    <property type="match status" value="1"/>
</dbReference>
<sequence>MGAAGAGVRPRLGRQRPRPGVGRPGGAARGVARGGPPPGGRLPPPRRLGARPRRPGVAGGLVVRPLGTVRTLLRRPPRAWFRAAQAAALAGVVEVGLRTVRLPRLTRLLGVRLVLDGAVGRVGDPGLVRLSSSEAERLDVTWRLLRHRPFNGTCLRRALLGAHALRHRDHAVRIGVQKVAGEVKAHAWLEVDGIVMDPDGIESFRSLTAGAPA</sequence>
<protein>
    <submittedName>
        <fullName evidence="3">Lasso peptide biosynthesis B2 protein</fullName>
    </submittedName>
</protein>
<evidence type="ECO:0000259" key="2">
    <source>
        <dbReference type="Pfam" id="PF13471"/>
    </source>
</evidence>
<dbReference type="Proteomes" id="UP000313948">
    <property type="component" value="Chromosome"/>
</dbReference>
<evidence type="ECO:0000313" key="3">
    <source>
        <dbReference type="EMBL" id="QDB80837.1"/>
    </source>
</evidence>
<evidence type="ECO:0000256" key="1">
    <source>
        <dbReference type="SAM" id="MobiDB-lite"/>
    </source>
</evidence>
<organism evidence="3 4">
    <name type="scientific">Georgenia wutianyii</name>
    <dbReference type="NCBI Taxonomy" id="2585135"/>
    <lineage>
        <taxon>Bacteria</taxon>
        <taxon>Bacillati</taxon>
        <taxon>Actinomycetota</taxon>
        <taxon>Actinomycetes</taxon>
        <taxon>Micrococcales</taxon>
        <taxon>Bogoriellaceae</taxon>
        <taxon>Georgenia</taxon>
    </lineage>
</organism>
<keyword evidence="4" id="KW-1185">Reference proteome</keyword>